<dbReference type="Proteomes" id="UP000232851">
    <property type="component" value="Segment"/>
</dbReference>
<evidence type="ECO:0000256" key="2">
    <source>
        <dbReference type="ARBA" id="ARBA00022812"/>
    </source>
</evidence>
<dbReference type="GO" id="GO:0044423">
    <property type="term" value="C:virion component"/>
    <property type="evidence" value="ECO:0007669"/>
    <property type="project" value="UniProtKB-KW"/>
</dbReference>
<dbReference type="GeneID" id="40524728"/>
<dbReference type="Pfam" id="PF01677">
    <property type="entry name" value="Herpes_UL7"/>
    <property type="match status" value="1"/>
</dbReference>
<keyword evidence="4" id="KW-1035">Host cytoplasm</keyword>
<organism evidence="6 7">
    <name type="scientific">Bubaline alphaherpesvirus 1</name>
    <dbReference type="NCBI Taxonomy" id="202910"/>
    <lineage>
        <taxon>Viruses</taxon>
        <taxon>Duplodnaviria</taxon>
        <taxon>Heunggongvirae</taxon>
        <taxon>Peploviricota</taxon>
        <taxon>Herviviricetes</taxon>
        <taxon>Herpesvirales</taxon>
        <taxon>Orthoherpesviridae</taxon>
        <taxon>Alphaherpesvirinae</taxon>
        <taxon>Varicellovirus</taxon>
        <taxon>Varicellovirus bubalinealpha1</taxon>
    </lineage>
</organism>
<sequence length="301" mass="32419">MAGAYDGPTPGPAAEESSTLESLLRDAREGPGGPPQVLDDLVWNAVPRFLCEVREIPAGPPTFTSSSVTRLRVEPGTGALMLTLDGRAEEVTCDAYRAECEAMPAFRGFAFAVLTAMEDSVFATTVPAAVLPYRLALYRPETREDFALCVVQMFLEGCSEERVGAALFVQLSCLLRRLRPPPARKMSQLLYVGATRVLNTAMCMAGYSPFDSRLVLPHYAVARLLLAAGNPPSVITAIYHTGGAARRGGPAPERCPAGVVNARPGLLNGPLAAQGFRDAVYHWWTCISDKLAPDKMFVPYD</sequence>
<name>A0A1L5JKH7_9ALPH</name>
<keyword evidence="7" id="KW-1185">Reference proteome</keyword>
<keyword evidence="3" id="KW-0946">Virion</keyword>
<dbReference type="KEGG" id="vg:40524728"/>
<keyword evidence="1" id="KW-0920">Virion tegument</keyword>
<evidence type="ECO:0000256" key="5">
    <source>
        <dbReference type="SAM" id="MobiDB-lite"/>
    </source>
</evidence>
<accession>A0A1L5JKH7</accession>
<dbReference type="RefSeq" id="YP_009664673.1">
    <property type="nucleotide sequence ID" value="NC_043054.1"/>
</dbReference>
<evidence type="ECO:0000313" key="7">
    <source>
        <dbReference type="Proteomes" id="UP000232851"/>
    </source>
</evidence>
<dbReference type="EMBL" id="KU936049">
    <property type="protein sequence ID" value="APO15909.1"/>
    <property type="molecule type" value="Genomic_DNA"/>
</dbReference>
<reference evidence="6 7" key="1">
    <citation type="journal article" date="2017" name="Arch. Virol.">
        <title>Genome sequence of bubaline alphaherpesvirus 1 (BuHV1) isolated in Australia in 1972.</title>
        <authorList>
            <person name="Scheffer C.M."/>
            <person name="Varela A.P."/>
            <person name="Cibulski S.P."/>
            <person name="Schmidt C."/>
            <person name="Campos F.S."/>
            <person name="Paim W.P."/>
            <person name="Dos Santos R.N."/>
            <person name="Teixeira T.F."/>
            <person name="Loiko M.R."/>
            <person name="Tochetto C."/>
            <person name="Dos Santos H.F."/>
            <person name="de Lima D.A."/>
            <person name="Cerva C."/>
            <person name="Mayer F.Q."/>
            <person name="Petzhold S.A."/>
            <person name="Franco A.C."/>
            <person name="George T.S."/>
            <person name="Spilki F.R."/>
            <person name="Roehe P.M."/>
        </authorList>
    </citation>
    <scope>NUCLEOTIDE SEQUENCE [LARGE SCALE GENOMIC DNA]</scope>
    <source>
        <strain evidence="7">b6</strain>
    </source>
</reference>
<proteinExistence type="inferred from homology"/>
<evidence type="ECO:0000256" key="1">
    <source>
        <dbReference type="ARBA" id="ARBA00022580"/>
    </source>
</evidence>
<dbReference type="InterPro" id="IPR002600">
    <property type="entry name" value="Herpes_UL7"/>
</dbReference>
<evidence type="ECO:0000313" key="6">
    <source>
        <dbReference type="EMBL" id="APO15909.1"/>
    </source>
</evidence>
<gene>
    <name evidence="6" type="primary">UL7</name>
</gene>
<keyword evidence="2" id="KW-1040">Host Golgi apparatus</keyword>
<evidence type="ECO:0000256" key="3">
    <source>
        <dbReference type="ARBA" id="ARBA00022844"/>
    </source>
</evidence>
<evidence type="ECO:0000256" key="4">
    <source>
        <dbReference type="ARBA" id="ARBA00023200"/>
    </source>
</evidence>
<feature type="region of interest" description="Disordered" evidence="5">
    <location>
        <begin position="1"/>
        <end position="36"/>
    </location>
</feature>
<protein>
    <submittedName>
        <fullName evidence="6">Tegument protein</fullName>
    </submittedName>
</protein>
<dbReference type="HAMAP" id="MF_04038">
    <property type="entry name" value="HSV_CEP1"/>
    <property type="match status" value="1"/>
</dbReference>